<protein>
    <recommendedName>
        <fullName evidence="3">Lipoprotein</fullName>
    </recommendedName>
</protein>
<comment type="caution">
    <text evidence="1">The sequence shown here is derived from an EMBL/GenBank/DDBJ whole genome shotgun (WGS) entry which is preliminary data.</text>
</comment>
<reference evidence="1" key="2">
    <citation type="journal article" date="2021" name="PeerJ">
        <title>Extensive microbial diversity within the chicken gut microbiome revealed by metagenomics and culture.</title>
        <authorList>
            <person name="Gilroy R."/>
            <person name="Ravi A."/>
            <person name="Getino M."/>
            <person name="Pursley I."/>
            <person name="Horton D.L."/>
            <person name="Alikhan N.F."/>
            <person name="Baker D."/>
            <person name="Gharbi K."/>
            <person name="Hall N."/>
            <person name="Watson M."/>
            <person name="Adriaenssens E.M."/>
            <person name="Foster-Nyarko E."/>
            <person name="Jarju S."/>
            <person name="Secka A."/>
            <person name="Antonio M."/>
            <person name="Oren A."/>
            <person name="Chaudhuri R.R."/>
            <person name="La Ragione R."/>
            <person name="Hildebrand F."/>
            <person name="Pallen M.J."/>
        </authorList>
    </citation>
    <scope>NUCLEOTIDE SEQUENCE</scope>
    <source>
        <strain evidence="1">CHK136-897</strain>
    </source>
</reference>
<proteinExistence type="predicted"/>
<accession>A0A9D1MTE5</accession>
<evidence type="ECO:0008006" key="3">
    <source>
        <dbReference type="Google" id="ProtNLM"/>
    </source>
</evidence>
<gene>
    <name evidence="1" type="ORF">IAC63_03940</name>
</gene>
<dbReference type="PROSITE" id="PS51257">
    <property type="entry name" value="PROKAR_LIPOPROTEIN"/>
    <property type="match status" value="1"/>
</dbReference>
<dbReference type="Proteomes" id="UP000824142">
    <property type="component" value="Unassembled WGS sequence"/>
</dbReference>
<sequence length="63" mass="7221">MKKFLILGCSIFVVSCGSTIQSQTSCNQICTPIYGHEEDWNLISDDLARNIYRHNLLCKELKE</sequence>
<dbReference type="AlphaFoldDB" id="A0A9D1MTE5"/>
<reference evidence="1" key="1">
    <citation type="submission" date="2020-10" db="EMBL/GenBank/DDBJ databases">
        <authorList>
            <person name="Gilroy R."/>
        </authorList>
    </citation>
    <scope>NUCLEOTIDE SEQUENCE</scope>
    <source>
        <strain evidence="1">CHK136-897</strain>
    </source>
</reference>
<name>A0A9D1MTE5_9PROT</name>
<dbReference type="EMBL" id="DVNO01000035">
    <property type="protein sequence ID" value="HIU65759.1"/>
    <property type="molecule type" value="Genomic_DNA"/>
</dbReference>
<evidence type="ECO:0000313" key="1">
    <source>
        <dbReference type="EMBL" id="HIU65759.1"/>
    </source>
</evidence>
<evidence type="ECO:0000313" key="2">
    <source>
        <dbReference type="Proteomes" id="UP000824142"/>
    </source>
</evidence>
<organism evidence="1 2">
    <name type="scientific">Candidatus Enterousia avicola</name>
    <dbReference type="NCBI Taxonomy" id="2840787"/>
    <lineage>
        <taxon>Bacteria</taxon>
        <taxon>Pseudomonadati</taxon>
        <taxon>Pseudomonadota</taxon>
        <taxon>Alphaproteobacteria</taxon>
        <taxon>Candidatus Enterousia</taxon>
    </lineage>
</organism>